<feature type="transmembrane region" description="Helical" evidence="2">
    <location>
        <begin position="22"/>
        <end position="46"/>
    </location>
</feature>
<reference evidence="4" key="2">
    <citation type="submission" date="2015-01" db="EMBL/GenBank/DDBJ databases">
        <title>Evolutionary Origins and Diversification of the Mycorrhizal Mutualists.</title>
        <authorList>
            <consortium name="DOE Joint Genome Institute"/>
            <consortium name="Mycorrhizal Genomics Consortium"/>
            <person name="Kohler A."/>
            <person name="Kuo A."/>
            <person name="Nagy L.G."/>
            <person name="Floudas D."/>
            <person name="Copeland A."/>
            <person name="Barry K.W."/>
            <person name="Cichocki N."/>
            <person name="Veneault-Fourrey C."/>
            <person name="LaButti K."/>
            <person name="Lindquist E.A."/>
            <person name="Lipzen A."/>
            <person name="Lundell T."/>
            <person name="Morin E."/>
            <person name="Murat C."/>
            <person name="Riley R."/>
            <person name="Ohm R."/>
            <person name="Sun H."/>
            <person name="Tunlid A."/>
            <person name="Henrissat B."/>
            <person name="Grigoriev I.V."/>
            <person name="Hibbett D.S."/>
            <person name="Martin F."/>
        </authorList>
    </citation>
    <scope>NUCLEOTIDE SEQUENCE [LARGE SCALE GENOMIC DNA]</scope>
    <source>
        <strain evidence="4">Marx 270</strain>
    </source>
</reference>
<feature type="transmembrane region" description="Helical" evidence="2">
    <location>
        <begin position="90"/>
        <end position="117"/>
    </location>
</feature>
<reference evidence="3 4" key="1">
    <citation type="submission" date="2014-04" db="EMBL/GenBank/DDBJ databases">
        <authorList>
            <consortium name="DOE Joint Genome Institute"/>
            <person name="Kuo A."/>
            <person name="Kohler A."/>
            <person name="Costa M.D."/>
            <person name="Nagy L.G."/>
            <person name="Floudas D."/>
            <person name="Copeland A."/>
            <person name="Barry K.W."/>
            <person name="Cichocki N."/>
            <person name="Veneault-Fourrey C."/>
            <person name="LaButti K."/>
            <person name="Lindquist E.A."/>
            <person name="Lipzen A."/>
            <person name="Lundell T."/>
            <person name="Morin E."/>
            <person name="Murat C."/>
            <person name="Sun H."/>
            <person name="Tunlid A."/>
            <person name="Henrissat B."/>
            <person name="Grigoriev I.V."/>
            <person name="Hibbett D.S."/>
            <person name="Martin F."/>
            <person name="Nordberg H.P."/>
            <person name="Cantor M.N."/>
            <person name="Hua S.X."/>
        </authorList>
    </citation>
    <scope>NUCLEOTIDE SEQUENCE [LARGE SCALE GENOMIC DNA]</scope>
    <source>
        <strain evidence="3 4">Marx 270</strain>
    </source>
</reference>
<sequence length="348" mass="38162">MSSTADSEATIIAFVGAICPALYYILVTTAFSASLFTLFVVLIALSTKESRRRLAFRLNALAICHVITMGVLIGWAAVEPILSPFSQVPAGVLISLVVFLFHSPLLYDSILLTRLFALYPLGSTPAATLVKIFAFPFCIKCARVAVITIAIYSYTRSGMTSEAVLQDETTDWFRNPYMTSEWTMQIADNLYSVSFFLYNLHVRTSSIKRAGGIADRIRRIFYISVANFVFPVVFNVAQIIFITTDRSPTTGAVLLLINSYVTVMGVMCATLWSSGSKWVRTHNKPLPERMLNSRKPNLGRDHVAGGESGSSVVSVGKGFFTHGTTGLDTGMGAKQLTTPEKESKYILV</sequence>
<feature type="transmembrane region" description="Helical" evidence="2">
    <location>
        <begin position="220"/>
        <end position="241"/>
    </location>
</feature>
<accession>A0A0C3MXH8</accession>
<feature type="transmembrane region" description="Helical" evidence="2">
    <location>
        <begin position="253"/>
        <end position="272"/>
    </location>
</feature>
<evidence type="ECO:0000313" key="4">
    <source>
        <dbReference type="Proteomes" id="UP000054217"/>
    </source>
</evidence>
<evidence type="ECO:0000256" key="1">
    <source>
        <dbReference type="SAM" id="MobiDB-lite"/>
    </source>
</evidence>
<evidence type="ECO:0000313" key="3">
    <source>
        <dbReference type="EMBL" id="KIN93609.1"/>
    </source>
</evidence>
<dbReference type="HOGENOM" id="CLU_062759_0_0_1"/>
<evidence type="ECO:0000256" key="2">
    <source>
        <dbReference type="SAM" id="Phobius"/>
    </source>
</evidence>
<feature type="transmembrane region" description="Helical" evidence="2">
    <location>
        <begin position="58"/>
        <end position="78"/>
    </location>
</feature>
<keyword evidence="2" id="KW-0812">Transmembrane</keyword>
<name>A0A0C3MXH8_PISTI</name>
<feature type="region of interest" description="Disordered" evidence="1">
    <location>
        <begin position="289"/>
        <end position="309"/>
    </location>
</feature>
<gene>
    <name evidence="3" type="ORF">M404DRAFT_170804</name>
</gene>
<dbReference type="InParanoid" id="A0A0C3MXH8"/>
<proteinExistence type="predicted"/>
<protein>
    <recommendedName>
        <fullName evidence="5">G-protein coupled receptors family 1 profile domain-containing protein</fullName>
    </recommendedName>
</protein>
<organism evidence="3 4">
    <name type="scientific">Pisolithus tinctorius Marx 270</name>
    <dbReference type="NCBI Taxonomy" id="870435"/>
    <lineage>
        <taxon>Eukaryota</taxon>
        <taxon>Fungi</taxon>
        <taxon>Dikarya</taxon>
        <taxon>Basidiomycota</taxon>
        <taxon>Agaricomycotina</taxon>
        <taxon>Agaricomycetes</taxon>
        <taxon>Agaricomycetidae</taxon>
        <taxon>Boletales</taxon>
        <taxon>Sclerodermatineae</taxon>
        <taxon>Pisolithaceae</taxon>
        <taxon>Pisolithus</taxon>
    </lineage>
</organism>
<dbReference type="AlphaFoldDB" id="A0A0C3MXH8"/>
<dbReference type="Proteomes" id="UP000054217">
    <property type="component" value="Unassembled WGS sequence"/>
</dbReference>
<keyword evidence="2" id="KW-0472">Membrane</keyword>
<dbReference type="EMBL" id="KN832151">
    <property type="protein sequence ID" value="KIN93609.1"/>
    <property type="molecule type" value="Genomic_DNA"/>
</dbReference>
<evidence type="ECO:0008006" key="5">
    <source>
        <dbReference type="Google" id="ProtNLM"/>
    </source>
</evidence>
<keyword evidence="4" id="KW-1185">Reference proteome</keyword>
<keyword evidence="2" id="KW-1133">Transmembrane helix</keyword>
<dbReference type="OrthoDB" id="2548432at2759"/>